<protein>
    <recommendedName>
        <fullName evidence="3">F-box domain-containing protein</fullName>
    </recommendedName>
</protein>
<dbReference type="Proteomes" id="UP001050691">
    <property type="component" value="Unassembled WGS sequence"/>
</dbReference>
<evidence type="ECO:0000313" key="2">
    <source>
        <dbReference type="Proteomes" id="UP001050691"/>
    </source>
</evidence>
<organism evidence="1 2">
    <name type="scientific">Clathrus columnatus</name>
    <dbReference type="NCBI Taxonomy" id="1419009"/>
    <lineage>
        <taxon>Eukaryota</taxon>
        <taxon>Fungi</taxon>
        <taxon>Dikarya</taxon>
        <taxon>Basidiomycota</taxon>
        <taxon>Agaricomycotina</taxon>
        <taxon>Agaricomycetes</taxon>
        <taxon>Phallomycetidae</taxon>
        <taxon>Phallales</taxon>
        <taxon>Clathraceae</taxon>
        <taxon>Clathrus</taxon>
    </lineage>
</organism>
<dbReference type="AlphaFoldDB" id="A0AAV5ADS3"/>
<dbReference type="EMBL" id="BPWL01000008">
    <property type="protein sequence ID" value="GJJ12781.1"/>
    <property type="molecule type" value="Genomic_DNA"/>
</dbReference>
<evidence type="ECO:0000313" key="1">
    <source>
        <dbReference type="EMBL" id="GJJ12781.1"/>
    </source>
</evidence>
<reference evidence="1" key="1">
    <citation type="submission" date="2021-10" db="EMBL/GenBank/DDBJ databases">
        <title>De novo Genome Assembly of Clathrus columnatus (Basidiomycota, Fungi) Using Illumina and Nanopore Sequence Data.</title>
        <authorList>
            <person name="Ogiso-Tanaka E."/>
            <person name="Itagaki H."/>
            <person name="Hosoya T."/>
            <person name="Hosaka K."/>
        </authorList>
    </citation>
    <scope>NUCLEOTIDE SEQUENCE</scope>
    <source>
        <strain evidence="1">MO-923</strain>
    </source>
</reference>
<sequence>MSYPKGLPLHTIWDDIAFFLESTKDLLSLALTCHTFKDLVIPDHIRYRHIYCDIRSPDWILLESRPRLARGIRSVELAEDDTIEDDVGTSDPFSDEYFHTPVTIESLTLFTNSISHMAFLKEFTWTQLPESIQQVVNISDVLMSSAARLEGLSIEPYLSHCRSTRLQFEQLSVDTRLFYIFPSPF</sequence>
<proteinExistence type="predicted"/>
<accession>A0AAV5ADS3</accession>
<evidence type="ECO:0008006" key="3">
    <source>
        <dbReference type="Google" id="ProtNLM"/>
    </source>
</evidence>
<name>A0AAV5ADS3_9AGAM</name>
<comment type="caution">
    <text evidence="1">The sequence shown here is derived from an EMBL/GenBank/DDBJ whole genome shotgun (WGS) entry which is preliminary data.</text>
</comment>
<keyword evidence="2" id="KW-1185">Reference proteome</keyword>
<gene>
    <name evidence="1" type="ORF">Clacol_007026</name>
</gene>